<reference evidence="3" key="1">
    <citation type="submission" date="2023-04" db="EMBL/GenBank/DDBJ databases">
        <title>Candida boidinii NBRC 10035.</title>
        <authorList>
            <person name="Ichikawa N."/>
            <person name="Sato H."/>
            <person name="Tonouchi N."/>
        </authorList>
    </citation>
    <scope>NUCLEOTIDE SEQUENCE</scope>
    <source>
        <strain evidence="3">NBRC 10035</strain>
    </source>
</reference>
<accession>A0A9W6SYI2</accession>
<feature type="signal peptide" evidence="2">
    <location>
        <begin position="1"/>
        <end position="19"/>
    </location>
</feature>
<feature type="chain" id="PRO_5040861740" evidence="2">
    <location>
        <begin position="20"/>
        <end position="177"/>
    </location>
</feature>
<dbReference type="Proteomes" id="UP001165120">
    <property type="component" value="Unassembled WGS sequence"/>
</dbReference>
<protein>
    <submittedName>
        <fullName evidence="3">Unnamed protein product</fullName>
    </submittedName>
</protein>
<sequence length="177" mass="17976">MKFSTILPIVASLSTVAFADNLVTAIVSDINGNLNQYLSYIAANNIDAGPLISLYRQVQTYTDDSYTTLANPGLEASLSAFATGLPWYSERLAGDSTPASSTAPPEESSTTSSAVETTSAPAESSTHAEETSSSAPAESSTHAESSAPTVVPSEGAGNSLVIAPLGVAMAGAIALLM</sequence>
<evidence type="ECO:0000256" key="1">
    <source>
        <dbReference type="SAM" id="MobiDB-lite"/>
    </source>
</evidence>
<organism evidence="3 4">
    <name type="scientific">Candida boidinii</name>
    <name type="common">Yeast</name>
    <dbReference type="NCBI Taxonomy" id="5477"/>
    <lineage>
        <taxon>Eukaryota</taxon>
        <taxon>Fungi</taxon>
        <taxon>Dikarya</taxon>
        <taxon>Ascomycota</taxon>
        <taxon>Saccharomycotina</taxon>
        <taxon>Pichiomycetes</taxon>
        <taxon>Pichiales</taxon>
        <taxon>Pichiaceae</taxon>
        <taxon>Ogataea</taxon>
        <taxon>Ogataea/Candida clade</taxon>
    </lineage>
</organism>
<comment type="caution">
    <text evidence="3">The sequence shown here is derived from an EMBL/GenBank/DDBJ whole genome shotgun (WGS) entry which is preliminary data.</text>
</comment>
<evidence type="ECO:0000256" key="2">
    <source>
        <dbReference type="SAM" id="SignalP"/>
    </source>
</evidence>
<dbReference type="EMBL" id="BSXN01000803">
    <property type="protein sequence ID" value="GME69882.1"/>
    <property type="molecule type" value="Genomic_DNA"/>
</dbReference>
<keyword evidence="2" id="KW-0732">Signal</keyword>
<gene>
    <name evidence="3" type="ORF">Cboi02_000261600</name>
</gene>
<feature type="compositionally biased region" description="Low complexity" evidence="1">
    <location>
        <begin position="96"/>
        <end position="149"/>
    </location>
</feature>
<name>A0A9W6SYI2_CANBO</name>
<evidence type="ECO:0000313" key="3">
    <source>
        <dbReference type="EMBL" id="GME69882.1"/>
    </source>
</evidence>
<feature type="region of interest" description="Disordered" evidence="1">
    <location>
        <begin position="93"/>
        <end position="153"/>
    </location>
</feature>
<dbReference type="AlphaFoldDB" id="A0A9W6SYI2"/>
<dbReference type="Pfam" id="PF00660">
    <property type="entry name" value="SRP1_TIP1"/>
    <property type="match status" value="1"/>
</dbReference>
<evidence type="ECO:0000313" key="4">
    <source>
        <dbReference type="Proteomes" id="UP001165120"/>
    </source>
</evidence>
<proteinExistence type="predicted"/>
<keyword evidence="4" id="KW-1185">Reference proteome</keyword>
<dbReference type="InterPro" id="IPR000992">
    <property type="entry name" value="SRP1_TIP1"/>
</dbReference>